<dbReference type="EMBL" id="SWCO01000012">
    <property type="protein sequence ID" value="TKB00715.1"/>
    <property type="molecule type" value="Genomic_DNA"/>
</dbReference>
<dbReference type="InterPro" id="IPR013762">
    <property type="entry name" value="Integrase-like_cat_sf"/>
</dbReference>
<accession>A0A4U0ZAL9</accession>
<sequence length="382" mass="44386">MATVSIETRKLKSGCSYRARVRITKRGKVIDKSEKTFKNRESAENWAKKKAKQLETKQEEIANGTYYSEYKEDLRDVTVGELIHEYLQNPLTSKDLGRTKGYVLQALLNYDIANKIVSSLQASDLIEHCQTRLSDESAPSPQTVYHDVTYLHSVIKRAKQVFKVKANLSYHEEAIPELVSLKLIGRSGKRSRRPTREELRMLKDRLKQRETQRTSKIPYSDILDFSIYTAMRIGEITELKWSDVDHENKTIIVRSRKDPRKKQDNNWEVPLLGEAYSILISQKEKQDNPDEILIFPFNPRSITAGWQRVRASLGIEDLRYHDLRREGASRLAEQGYDIRTVARITGHKNLNILYDVYSSIEIKKFSKLENEKYEKSQSQSID</sequence>
<organism evidence="4 5">
    <name type="scientific">Alteromonas portus</name>
    <dbReference type="NCBI Taxonomy" id="2565549"/>
    <lineage>
        <taxon>Bacteria</taxon>
        <taxon>Pseudomonadati</taxon>
        <taxon>Pseudomonadota</taxon>
        <taxon>Gammaproteobacteria</taxon>
        <taxon>Alteromonadales</taxon>
        <taxon>Alteromonadaceae</taxon>
        <taxon>Alteromonas/Salinimonas group</taxon>
        <taxon>Alteromonas</taxon>
    </lineage>
</organism>
<dbReference type="SUPFAM" id="SSF56349">
    <property type="entry name" value="DNA breaking-rejoining enzymes"/>
    <property type="match status" value="1"/>
</dbReference>
<dbReference type="GO" id="GO:0003677">
    <property type="term" value="F:DNA binding"/>
    <property type="evidence" value="ECO:0007669"/>
    <property type="project" value="InterPro"/>
</dbReference>
<dbReference type="InterPro" id="IPR050090">
    <property type="entry name" value="Tyrosine_recombinase_XerCD"/>
</dbReference>
<dbReference type="OrthoDB" id="9795573at2"/>
<dbReference type="RefSeq" id="WP_136783724.1">
    <property type="nucleotide sequence ID" value="NZ_SWCO01000012.1"/>
</dbReference>
<dbReference type="PROSITE" id="PS51898">
    <property type="entry name" value="TYR_RECOMBINASE"/>
    <property type="match status" value="1"/>
</dbReference>
<dbReference type="GO" id="GO:0006310">
    <property type="term" value="P:DNA recombination"/>
    <property type="evidence" value="ECO:0007669"/>
    <property type="project" value="UniProtKB-KW"/>
</dbReference>
<dbReference type="AlphaFoldDB" id="A0A4U0ZAL9"/>
<evidence type="ECO:0000256" key="2">
    <source>
        <dbReference type="ARBA" id="ARBA00023172"/>
    </source>
</evidence>
<evidence type="ECO:0000313" key="4">
    <source>
        <dbReference type="EMBL" id="TKB00715.1"/>
    </source>
</evidence>
<evidence type="ECO:0000313" key="5">
    <source>
        <dbReference type="Proteomes" id="UP000305471"/>
    </source>
</evidence>
<dbReference type="InterPro" id="IPR011010">
    <property type="entry name" value="DNA_brk_join_enz"/>
</dbReference>
<keyword evidence="2" id="KW-0233">DNA recombination</keyword>
<evidence type="ECO:0000259" key="3">
    <source>
        <dbReference type="PROSITE" id="PS51898"/>
    </source>
</evidence>
<proteinExistence type="predicted"/>
<evidence type="ECO:0000256" key="1">
    <source>
        <dbReference type="ARBA" id="ARBA00022908"/>
    </source>
</evidence>
<comment type="caution">
    <text evidence="4">The sequence shown here is derived from an EMBL/GenBank/DDBJ whole genome shotgun (WGS) entry which is preliminary data.</text>
</comment>
<gene>
    <name evidence="4" type="ORF">E5672_18775</name>
</gene>
<protein>
    <submittedName>
        <fullName evidence="4">Site-specific integrase</fullName>
    </submittedName>
</protein>
<name>A0A4U0ZAL9_9ALTE</name>
<dbReference type="Pfam" id="PF00589">
    <property type="entry name" value="Phage_integrase"/>
    <property type="match status" value="1"/>
</dbReference>
<dbReference type="Gene3D" id="1.10.443.10">
    <property type="entry name" value="Intergrase catalytic core"/>
    <property type="match status" value="1"/>
</dbReference>
<dbReference type="CDD" id="cd00796">
    <property type="entry name" value="INT_Rci_Hp1_C"/>
    <property type="match status" value="1"/>
</dbReference>
<dbReference type="PANTHER" id="PTHR30349">
    <property type="entry name" value="PHAGE INTEGRASE-RELATED"/>
    <property type="match status" value="1"/>
</dbReference>
<dbReference type="GO" id="GO:0015074">
    <property type="term" value="P:DNA integration"/>
    <property type="evidence" value="ECO:0007669"/>
    <property type="project" value="UniProtKB-KW"/>
</dbReference>
<keyword evidence="1" id="KW-0229">DNA integration</keyword>
<dbReference type="InterPro" id="IPR002104">
    <property type="entry name" value="Integrase_catalytic"/>
</dbReference>
<keyword evidence="5" id="KW-1185">Reference proteome</keyword>
<dbReference type="PANTHER" id="PTHR30349:SF64">
    <property type="entry name" value="PROPHAGE INTEGRASE INTD-RELATED"/>
    <property type="match status" value="1"/>
</dbReference>
<dbReference type="Proteomes" id="UP000305471">
    <property type="component" value="Unassembled WGS sequence"/>
</dbReference>
<feature type="domain" description="Tyr recombinase" evidence="3">
    <location>
        <begin position="189"/>
        <end position="370"/>
    </location>
</feature>
<reference evidence="4 5" key="1">
    <citation type="submission" date="2019-04" db="EMBL/GenBank/DDBJ databases">
        <title>Alteromonas portus sp. nov., an alginate lyase-excreting marine bacterium.</title>
        <authorList>
            <person name="Huang H."/>
            <person name="Mo K."/>
            <person name="Bao S."/>
        </authorList>
    </citation>
    <scope>NUCLEOTIDE SEQUENCE [LARGE SCALE GENOMIC DNA]</scope>
    <source>
        <strain evidence="4 5">HB161718</strain>
    </source>
</reference>